<dbReference type="PROSITE" id="PS50943">
    <property type="entry name" value="HTH_CROC1"/>
    <property type="match status" value="1"/>
</dbReference>
<evidence type="ECO:0000259" key="1">
    <source>
        <dbReference type="PROSITE" id="PS50943"/>
    </source>
</evidence>
<dbReference type="OrthoDB" id="2233180at2"/>
<evidence type="ECO:0000313" key="3">
    <source>
        <dbReference type="Proteomes" id="UP000238956"/>
    </source>
</evidence>
<protein>
    <submittedName>
        <fullName evidence="2">XRE family transcriptional regulator</fullName>
    </submittedName>
</protein>
<organism evidence="2 3">
    <name type="scientific">Streptococcus pluranimalium</name>
    <dbReference type="NCBI Taxonomy" id="82348"/>
    <lineage>
        <taxon>Bacteria</taxon>
        <taxon>Bacillati</taxon>
        <taxon>Bacillota</taxon>
        <taxon>Bacilli</taxon>
        <taxon>Lactobacillales</taxon>
        <taxon>Streptococcaceae</taxon>
        <taxon>Streptococcus</taxon>
    </lineage>
</organism>
<dbReference type="GO" id="GO:0003677">
    <property type="term" value="F:DNA binding"/>
    <property type="evidence" value="ECO:0007669"/>
    <property type="project" value="InterPro"/>
</dbReference>
<keyword evidence="3" id="KW-1185">Reference proteome</keyword>
<proteinExistence type="predicted"/>
<dbReference type="PANTHER" id="PTHR37038">
    <property type="entry name" value="TRANSCRIPTIONAL REGULATOR-RELATED"/>
    <property type="match status" value="1"/>
</dbReference>
<dbReference type="SUPFAM" id="SSF47413">
    <property type="entry name" value="lambda repressor-like DNA-binding domains"/>
    <property type="match status" value="1"/>
</dbReference>
<dbReference type="Proteomes" id="UP000238956">
    <property type="component" value="Chromosome"/>
</dbReference>
<dbReference type="InterPro" id="IPR040799">
    <property type="entry name" value="ComR_TPR"/>
</dbReference>
<dbReference type="PANTHER" id="PTHR37038:SF14">
    <property type="entry name" value="TRANSCRIPTIONAL ACTIVATOR"/>
    <property type="match status" value="1"/>
</dbReference>
<dbReference type="KEGG" id="splr:C0J00_00420"/>
<name>A0A2L0D265_9STRE</name>
<dbReference type="GeneID" id="98392373"/>
<dbReference type="InterPro" id="IPR001387">
    <property type="entry name" value="Cro/C1-type_HTH"/>
</dbReference>
<dbReference type="EMBL" id="CP025536">
    <property type="protein sequence ID" value="AUW95710.1"/>
    <property type="molecule type" value="Genomic_DNA"/>
</dbReference>
<dbReference type="Gene3D" id="1.25.40.10">
    <property type="entry name" value="Tetratricopeptide repeat domain"/>
    <property type="match status" value="1"/>
</dbReference>
<dbReference type="InterPro" id="IPR053163">
    <property type="entry name" value="HTH-type_regulator_Rgg"/>
</dbReference>
<feature type="domain" description="HTH cro/C1-type" evidence="1">
    <location>
        <begin position="8"/>
        <end position="63"/>
    </location>
</feature>
<dbReference type="Pfam" id="PF01381">
    <property type="entry name" value="HTH_3"/>
    <property type="match status" value="1"/>
</dbReference>
<dbReference type="CDD" id="cd00093">
    <property type="entry name" value="HTH_XRE"/>
    <property type="match status" value="1"/>
</dbReference>
<dbReference type="AlphaFoldDB" id="A0A2L0D265"/>
<gene>
    <name evidence="2" type="ORF">C0J00_00420</name>
</gene>
<dbReference type="SMART" id="SM00530">
    <property type="entry name" value="HTH_XRE"/>
    <property type="match status" value="1"/>
</dbReference>
<reference evidence="2 3" key="2">
    <citation type="submission" date="2018-02" db="EMBL/GenBank/DDBJ databases">
        <title>Whole genome sequencing analysis of Streptococcus pluranimalium isolated from cattle infected mastitis in China.</title>
        <authorList>
            <person name="Zhang J.-R."/>
            <person name="Hu G.-Z."/>
        </authorList>
    </citation>
    <scope>NUCLEOTIDE SEQUENCE [LARGE SCALE GENOMIC DNA]</scope>
    <source>
        <strain evidence="2 3">TH11417</strain>
    </source>
</reference>
<dbReference type="InterPro" id="IPR010982">
    <property type="entry name" value="Lambda_DNA-bd_dom_sf"/>
</dbReference>
<accession>A0A2L0D265</accession>
<reference evidence="2 3" key="1">
    <citation type="submission" date="2017-12" db="EMBL/GenBank/DDBJ databases">
        <authorList>
            <person name="Hurst M.R.H."/>
        </authorList>
    </citation>
    <scope>NUCLEOTIDE SEQUENCE [LARGE SCALE GENOMIC DNA]</scope>
    <source>
        <strain evidence="2 3">TH11417</strain>
    </source>
</reference>
<dbReference type="InterPro" id="IPR011990">
    <property type="entry name" value="TPR-like_helical_dom_sf"/>
</dbReference>
<dbReference type="RefSeq" id="WP_104967071.1">
    <property type="nucleotide sequence ID" value="NZ_CP025536.1"/>
</dbReference>
<sequence>METFGLKVKILRKEKGMSQEELCEDQSELSVRQLIRIEGGQVAPSLSKMLFIAKRLNVPLPSLVDSEEFELPFRYKELKYLIMRTPTYRQEQQIKQITQYFDEIYLDFFEKLPEDEKIAIEVLQTSMDIHLDEDVNFGGDLVRESFQQIQLKKRYELNDLLIIRLYFFYIYFANFQDTLFDLSIVKKLCGYLKKQAQFTHPSDLFLLRDILLQAITILIKLEEFQDASDLIEQTRDIISTTQDYQKQPILDMMEWKLILAQHNNRGAAEAKYNEALLFSRIVGNQYLEEQLIIEWEKDSL</sequence>
<dbReference type="Pfam" id="PF18710">
    <property type="entry name" value="ComR_TPR"/>
    <property type="match status" value="1"/>
</dbReference>
<evidence type="ECO:0000313" key="2">
    <source>
        <dbReference type="EMBL" id="AUW95710.1"/>
    </source>
</evidence>